<dbReference type="OrthoDB" id="419768at2759"/>
<name>A0A976ICC1_BRELC</name>
<dbReference type="SMART" id="SM00239">
    <property type="entry name" value="C2"/>
    <property type="match status" value="1"/>
</dbReference>
<keyword evidence="3" id="KW-1185">Reference proteome</keyword>
<dbReference type="GeneID" id="94352288"/>
<evidence type="ECO:0000313" key="3">
    <source>
        <dbReference type="Proteomes" id="UP000294530"/>
    </source>
</evidence>
<sequence>MGKKTFFVKLELFKCQDLIALTNEVQDVSSAYATFTLGGLTKTSTCIKSSLDPRWSPSEKFEFEVDEWENEFLIAQVFDRSKDGQDNLIGSAVIPLALYAGSRNSEMCSYPLVLPDEVGEMGLPKSDMFLQIRLLNGDGSLVEELCW</sequence>
<evidence type="ECO:0000313" key="2">
    <source>
        <dbReference type="EMBL" id="TDH66943.1"/>
    </source>
</evidence>
<dbReference type="Pfam" id="PF00168">
    <property type="entry name" value="C2"/>
    <property type="match status" value="1"/>
</dbReference>
<dbReference type="AlphaFoldDB" id="A0A976ICC1"/>
<protein>
    <recommendedName>
        <fullName evidence="1">C2 domain-containing protein</fullName>
    </recommendedName>
</protein>
<reference evidence="2 3" key="1">
    <citation type="journal article" date="2021" name="Genome Biol.">
        <title>AFLAP: assembly-free linkage analysis pipeline using k-mers from genome sequencing data.</title>
        <authorList>
            <person name="Fletcher K."/>
            <person name="Zhang L."/>
            <person name="Gil J."/>
            <person name="Han R."/>
            <person name="Cavanaugh K."/>
            <person name="Michelmore R."/>
        </authorList>
    </citation>
    <scope>NUCLEOTIDE SEQUENCE [LARGE SCALE GENOMIC DNA]</scope>
    <source>
        <strain evidence="2 3">SF5</strain>
    </source>
</reference>
<dbReference type="KEGG" id="blac:94352288"/>
<proteinExistence type="predicted"/>
<evidence type="ECO:0000259" key="1">
    <source>
        <dbReference type="PROSITE" id="PS50004"/>
    </source>
</evidence>
<dbReference type="InterPro" id="IPR035892">
    <property type="entry name" value="C2_domain_sf"/>
</dbReference>
<dbReference type="PROSITE" id="PS50004">
    <property type="entry name" value="C2"/>
    <property type="match status" value="1"/>
</dbReference>
<feature type="domain" description="C2" evidence="1">
    <location>
        <begin position="1"/>
        <end position="109"/>
    </location>
</feature>
<accession>A0A976ICC1</accession>
<dbReference type="Proteomes" id="UP000294530">
    <property type="component" value="Unassembled WGS sequence"/>
</dbReference>
<dbReference type="Gene3D" id="2.60.40.150">
    <property type="entry name" value="C2 domain"/>
    <property type="match status" value="1"/>
</dbReference>
<dbReference type="InterPro" id="IPR000008">
    <property type="entry name" value="C2_dom"/>
</dbReference>
<organism evidence="2 3">
    <name type="scientific">Bremia lactucae</name>
    <name type="common">Lettuce downy mildew</name>
    <dbReference type="NCBI Taxonomy" id="4779"/>
    <lineage>
        <taxon>Eukaryota</taxon>
        <taxon>Sar</taxon>
        <taxon>Stramenopiles</taxon>
        <taxon>Oomycota</taxon>
        <taxon>Peronosporomycetes</taxon>
        <taxon>Peronosporales</taxon>
        <taxon>Peronosporaceae</taxon>
        <taxon>Bremia</taxon>
    </lineage>
</organism>
<dbReference type="SUPFAM" id="SSF49562">
    <property type="entry name" value="C2 domain (Calcium/lipid-binding domain, CaLB)"/>
    <property type="match status" value="1"/>
</dbReference>
<dbReference type="RefSeq" id="XP_067816442.1">
    <property type="nucleotide sequence ID" value="XM_067966617.1"/>
</dbReference>
<comment type="caution">
    <text evidence="2">The sequence shown here is derived from an EMBL/GenBank/DDBJ whole genome shotgun (WGS) entry which is preliminary data.</text>
</comment>
<dbReference type="EMBL" id="SHOA02000006">
    <property type="protein sequence ID" value="TDH66943.1"/>
    <property type="molecule type" value="Genomic_DNA"/>
</dbReference>
<gene>
    <name evidence="2" type="ORF">CCR75_008565</name>
</gene>
<dbReference type="CDD" id="cd00030">
    <property type="entry name" value="C2"/>
    <property type="match status" value="1"/>
</dbReference>